<dbReference type="EMBL" id="FOIF01000034">
    <property type="protein sequence ID" value="SET03210.1"/>
    <property type="molecule type" value="Genomic_DNA"/>
</dbReference>
<keyword evidence="1" id="KW-1133">Transmembrane helix</keyword>
<reference evidence="3" key="1">
    <citation type="submission" date="2016-10" db="EMBL/GenBank/DDBJ databases">
        <authorList>
            <person name="Varghese N."/>
            <person name="Submissions S."/>
        </authorList>
    </citation>
    <scope>NUCLEOTIDE SEQUENCE [LARGE SCALE GENOMIC DNA]</scope>
    <source>
        <strain evidence="3">DSM 13577</strain>
    </source>
</reference>
<gene>
    <name evidence="2" type="ORF">SAMN03080614_103414</name>
</gene>
<keyword evidence="1" id="KW-0812">Transmembrane</keyword>
<sequence length="94" mass="11062">MKKIIEKDEAIRQIEKAYKPSLFDPIMATIVCSAPYGHLLLDIMENSERTLTSALISGPLLVVVGFFWTSYYYKLVEYKNEIRYYLENPSEFKW</sequence>
<dbReference type="RefSeq" id="WP_091351037.1">
    <property type="nucleotide sequence ID" value="NZ_FOIF01000034.1"/>
</dbReference>
<dbReference type="OrthoDB" id="3035568at2"/>
<evidence type="ECO:0000256" key="1">
    <source>
        <dbReference type="SAM" id="Phobius"/>
    </source>
</evidence>
<dbReference type="AlphaFoldDB" id="A0A1I0B8T4"/>
<proteinExistence type="predicted"/>
<keyword evidence="1" id="KW-0472">Membrane</keyword>
<accession>A0A1I0B8T4</accession>
<organism evidence="2 3">
    <name type="scientific">Anaerobranca gottschalkii DSM 13577</name>
    <dbReference type="NCBI Taxonomy" id="1120990"/>
    <lineage>
        <taxon>Bacteria</taxon>
        <taxon>Bacillati</taxon>
        <taxon>Bacillota</taxon>
        <taxon>Clostridia</taxon>
        <taxon>Eubacteriales</taxon>
        <taxon>Proteinivoracaceae</taxon>
        <taxon>Anaerobranca</taxon>
    </lineage>
</organism>
<feature type="transmembrane region" description="Helical" evidence="1">
    <location>
        <begin position="21"/>
        <end position="41"/>
    </location>
</feature>
<evidence type="ECO:0000313" key="2">
    <source>
        <dbReference type="EMBL" id="SET03210.1"/>
    </source>
</evidence>
<dbReference type="Proteomes" id="UP000243819">
    <property type="component" value="Unassembled WGS sequence"/>
</dbReference>
<feature type="transmembrane region" description="Helical" evidence="1">
    <location>
        <begin position="53"/>
        <end position="73"/>
    </location>
</feature>
<protein>
    <submittedName>
        <fullName evidence="2">Uncharacterized protein</fullName>
    </submittedName>
</protein>
<name>A0A1I0B8T4_9FIRM</name>
<evidence type="ECO:0000313" key="3">
    <source>
        <dbReference type="Proteomes" id="UP000243819"/>
    </source>
</evidence>
<keyword evidence="3" id="KW-1185">Reference proteome</keyword>